<feature type="transmembrane region" description="Helical" evidence="8">
    <location>
        <begin position="410"/>
        <end position="434"/>
    </location>
</feature>
<gene>
    <name evidence="10" type="ORF">DVS28_a3682</name>
</gene>
<dbReference type="InterPro" id="IPR047817">
    <property type="entry name" value="ABC2_TM_bact-type"/>
</dbReference>
<keyword evidence="5 8" id="KW-0812">Transmembrane</keyword>
<evidence type="ECO:0000313" key="11">
    <source>
        <dbReference type="Proteomes" id="UP000264006"/>
    </source>
</evidence>
<comment type="similarity">
    <text evidence="2">Belongs to the ABC-2 integral membrane protein family.</text>
</comment>
<dbReference type="InterPro" id="IPR051449">
    <property type="entry name" value="ABC-2_transporter_component"/>
</dbReference>
<sequence>MKDLMGRLRLSLRRIGGVSRKELVELVRQPAMLFVLVVGPLLILLLFGSGVRAEDPAVRSIFVTPPGDEQLAEVVRGYADSQSERLTILDVTDDREDAMRELRGRRVDVVVVFPENPIEAVEQNDRATIEVIHSFIDPLESQAIRLFTRGAVSDLNDILLSRAVEEAQTQAATTLEEVEGLRETLDGPAGSVLMAQSDTDPEDLAIVLDDASIELEQLIEIDPDVVAAPLDGRASSIGGRVTTSQFYAPAVVALILQHLTLTFVALARSRERELGTVELFGVSPLREVERIAGQAVAYVLSGSALAAVLLAAVSLLLGAPFRAGVGTVALVVVAELLASIGVGLLLSRVARTTTQVVQGAMLILLLSVFFGGLLLSPERLLPWAQPIGDVLPMSHALELLRDSMLRGLPLAAGPIATLVGMAVDTIAIGSWLAIREEHRG</sequence>
<organism evidence="10 11">
    <name type="scientific">Euzebya pacifica</name>
    <dbReference type="NCBI Taxonomy" id="1608957"/>
    <lineage>
        <taxon>Bacteria</taxon>
        <taxon>Bacillati</taxon>
        <taxon>Actinomycetota</taxon>
        <taxon>Nitriliruptoria</taxon>
        <taxon>Euzebyales</taxon>
    </lineage>
</organism>
<dbReference type="Pfam" id="PF12698">
    <property type="entry name" value="ABC2_membrane_3"/>
    <property type="match status" value="1"/>
</dbReference>
<dbReference type="GO" id="GO:0005886">
    <property type="term" value="C:plasma membrane"/>
    <property type="evidence" value="ECO:0007669"/>
    <property type="project" value="UniProtKB-SubCell"/>
</dbReference>
<keyword evidence="4" id="KW-1003">Cell membrane</keyword>
<dbReference type="GO" id="GO:0140359">
    <property type="term" value="F:ABC-type transporter activity"/>
    <property type="evidence" value="ECO:0007669"/>
    <property type="project" value="InterPro"/>
</dbReference>
<evidence type="ECO:0000256" key="7">
    <source>
        <dbReference type="ARBA" id="ARBA00023136"/>
    </source>
</evidence>
<keyword evidence="7 8" id="KW-0472">Membrane</keyword>
<dbReference type="InterPro" id="IPR013525">
    <property type="entry name" value="ABC2_TM"/>
</dbReference>
<dbReference type="KEGG" id="euz:DVS28_a3682"/>
<comment type="subcellular location">
    <subcellularLocation>
        <location evidence="1">Cell membrane</location>
        <topology evidence="1">Multi-pass membrane protein</topology>
    </subcellularLocation>
</comment>
<dbReference type="OrthoDB" id="5241327at2"/>
<accession>A0A346Y1K8</accession>
<feature type="domain" description="ABC transmembrane type-2" evidence="9">
    <location>
        <begin position="206"/>
        <end position="436"/>
    </location>
</feature>
<evidence type="ECO:0000313" key="10">
    <source>
        <dbReference type="EMBL" id="AXV08355.1"/>
    </source>
</evidence>
<dbReference type="EMBL" id="CP031165">
    <property type="protein sequence ID" value="AXV08355.1"/>
    <property type="molecule type" value="Genomic_DNA"/>
</dbReference>
<feature type="transmembrane region" description="Helical" evidence="8">
    <location>
        <begin position="246"/>
        <end position="266"/>
    </location>
</feature>
<evidence type="ECO:0000256" key="8">
    <source>
        <dbReference type="SAM" id="Phobius"/>
    </source>
</evidence>
<dbReference type="PANTHER" id="PTHR30294:SF29">
    <property type="entry name" value="MULTIDRUG ABC TRANSPORTER PERMEASE YBHS-RELATED"/>
    <property type="match status" value="1"/>
</dbReference>
<evidence type="ECO:0000256" key="6">
    <source>
        <dbReference type="ARBA" id="ARBA00022989"/>
    </source>
</evidence>
<feature type="transmembrane region" description="Helical" evidence="8">
    <location>
        <begin position="295"/>
        <end position="317"/>
    </location>
</feature>
<keyword evidence="3" id="KW-0813">Transport</keyword>
<evidence type="ECO:0000256" key="5">
    <source>
        <dbReference type="ARBA" id="ARBA00022692"/>
    </source>
</evidence>
<dbReference type="Proteomes" id="UP000264006">
    <property type="component" value="Chromosome"/>
</dbReference>
<keyword evidence="11" id="KW-1185">Reference proteome</keyword>
<dbReference type="PANTHER" id="PTHR30294">
    <property type="entry name" value="MEMBRANE COMPONENT OF ABC TRANSPORTER YHHJ-RELATED"/>
    <property type="match status" value="1"/>
</dbReference>
<feature type="transmembrane region" description="Helical" evidence="8">
    <location>
        <begin position="323"/>
        <end position="347"/>
    </location>
</feature>
<protein>
    <submittedName>
        <fullName evidence="10">ABC-type multidrug transport system, permease component</fullName>
    </submittedName>
</protein>
<reference evidence="10 11" key="1">
    <citation type="submission" date="2018-09" db="EMBL/GenBank/DDBJ databases">
        <title>Complete genome sequence of Euzebya sp. DY32-46 isolated from seawater of Pacific Ocean.</title>
        <authorList>
            <person name="Xu L."/>
            <person name="Wu Y.-H."/>
            <person name="Xu X.-W."/>
        </authorList>
    </citation>
    <scope>NUCLEOTIDE SEQUENCE [LARGE SCALE GENOMIC DNA]</scope>
    <source>
        <strain evidence="10 11">DY32-46</strain>
    </source>
</reference>
<proteinExistence type="inferred from homology"/>
<dbReference type="RefSeq" id="WP_114592709.1">
    <property type="nucleotide sequence ID" value="NZ_CP031165.1"/>
</dbReference>
<evidence type="ECO:0000256" key="4">
    <source>
        <dbReference type="ARBA" id="ARBA00022475"/>
    </source>
</evidence>
<evidence type="ECO:0000256" key="1">
    <source>
        <dbReference type="ARBA" id="ARBA00004651"/>
    </source>
</evidence>
<feature type="transmembrane region" description="Helical" evidence="8">
    <location>
        <begin position="359"/>
        <end position="376"/>
    </location>
</feature>
<evidence type="ECO:0000256" key="2">
    <source>
        <dbReference type="ARBA" id="ARBA00007783"/>
    </source>
</evidence>
<dbReference type="AlphaFoldDB" id="A0A346Y1K8"/>
<name>A0A346Y1K8_9ACTN</name>
<keyword evidence="6 8" id="KW-1133">Transmembrane helix</keyword>
<evidence type="ECO:0000259" key="9">
    <source>
        <dbReference type="PROSITE" id="PS51012"/>
    </source>
</evidence>
<dbReference type="PROSITE" id="PS51012">
    <property type="entry name" value="ABC_TM2"/>
    <property type="match status" value="1"/>
</dbReference>
<dbReference type="Gene3D" id="3.40.1710.10">
    <property type="entry name" value="abc type-2 transporter like domain"/>
    <property type="match status" value="1"/>
</dbReference>
<evidence type="ECO:0000256" key="3">
    <source>
        <dbReference type="ARBA" id="ARBA00022448"/>
    </source>
</evidence>